<dbReference type="PANTHER" id="PTHR37535:SF3">
    <property type="entry name" value="FLUG DOMAIN-CONTAINING PROTEIN"/>
    <property type="match status" value="1"/>
</dbReference>
<accession>A0ABR0KGC4</accession>
<dbReference type="PANTHER" id="PTHR37535">
    <property type="entry name" value="FLUG DOMAIN PROTEIN"/>
    <property type="match status" value="1"/>
</dbReference>
<proteinExistence type="predicted"/>
<dbReference type="Proteomes" id="UP001345013">
    <property type="component" value="Unassembled WGS sequence"/>
</dbReference>
<keyword evidence="3" id="KW-1185">Reference proteome</keyword>
<evidence type="ECO:0000256" key="1">
    <source>
        <dbReference type="SAM" id="Phobius"/>
    </source>
</evidence>
<dbReference type="EMBL" id="JAVRRG010000033">
    <property type="protein sequence ID" value="KAK5094609.1"/>
    <property type="molecule type" value="Genomic_DNA"/>
</dbReference>
<comment type="caution">
    <text evidence="2">The sequence shown here is derived from an EMBL/GenBank/DDBJ whole genome shotgun (WGS) entry which is preliminary data.</text>
</comment>
<sequence length="155" mass="18047">MQGIATSLPYLTRIVVTAWTKDDLIFTPERYRIQFTFIIRVFCWTGARLGAFFTDGLRYRDVELVLQRTTGAAWKCIYKLDQRWVKDNRDPENIVFDTVLQEHDKFVYDDVSFLLIMAFADEALFGFATVMLVNYPDYSLSSPKLCLTGPNYLNN</sequence>
<keyword evidence="1" id="KW-0812">Transmembrane</keyword>
<name>A0ABR0KGC4_9EURO</name>
<reference evidence="2 3" key="1">
    <citation type="submission" date="2023-08" db="EMBL/GenBank/DDBJ databases">
        <title>Black Yeasts Isolated from many extreme environments.</title>
        <authorList>
            <person name="Coleine C."/>
            <person name="Stajich J.E."/>
            <person name="Selbmann L."/>
        </authorList>
    </citation>
    <scope>NUCLEOTIDE SEQUENCE [LARGE SCALE GENOMIC DNA]</scope>
    <source>
        <strain evidence="2 3">CCFEE 5885</strain>
    </source>
</reference>
<keyword evidence="1" id="KW-1133">Transmembrane helix</keyword>
<keyword evidence="1" id="KW-0472">Membrane</keyword>
<organism evidence="2 3">
    <name type="scientific">Lithohypha guttulata</name>
    <dbReference type="NCBI Taxonomy" id="1690604"/>
    <lineage>
        <taxon>Eukaryota</taxon>
        <taxon>Fungi</taxon>
        <taxon>Dikarya</taxon>
        <taxon>Ascomycota</taxon>
        <taxon>Pezizomycotina</taxon>
        <taxon>Eurotiomycetes</taxon>
        <taxon>Chaetothyriomycetidae</taxon>
        <taxon>Chaetothyriales</taxon>
        <taxon>Trichomeriaceae</taxon>
        <taxon>Lithohypha</taxon>
    </lineage>
</organism>
<evidence type="ECO:0000313" key="3">
    <source>
        <dbReference type="Proteomes" id="UP001345013"/>
    </source>
</evidence>
<feature type="transmembrane region" description="Helical" evidence="1">
    <location>
        <begin position="113"/>
        <end position="135"/>
    </location>
</feature>
<protein>
    <submittedName>
        <fullName evidence="2">Uncharacterized protein</fullName>
    </submittedName>
</protein>
<gene>
    <name evidence="2" type="ORF">LTR24_003550</name>
</gene>
<evidence type="ECO:0000313" key="2">
    <source>
        <dbReference type="EMBL" id="KAK5094609.1"/>
    </source>
</evidence>